<dbReference type="Proteomes" id="UP000184048">
    <property type="component" value="Unassembled WGS sequence"/>
</dbReference>
<protein>
    <submittedName>
        <fullName evidence="3">RNA binding activity-knot of a chromodomain-containing protein</fullName>
    </submittedName>
</protein>
<evidence type="ECO:0000313" key="3">
    <source>
        <dbReference type="EMBL" id="SHE36384.1"/>
    </source>
</evidence>
<dbReference type="Pfam" id="PF11717">
    <property type="entry name" value="Tudor-knot"/>
    <property type="match status" value="1"/>
</dbReference>
<reference evidence="3 4" key="1">
    <citation type="submission" date="2016-11" db="EMBL/GenBank/DDBJ databases">
        <authorList>
            <person name="Jaros S."/>
            <person name="Januszkiewicz K."/>
            <person name="Wedrychowicz H."/>
        </authorList>
    </citation>
    <scope>NUCLEOTIDE SEQUENCE [LARGE SCALE GENOMIC DNA]</scope>
    <source>
        <strain evidence="3 4">DSM 18119</strain>
    </source>
</reference>
<organism evidence="3 4">
    <name type="scientific">Flavisolibacter ginsengisoli DSM 18119</name>
    <dbReference type="NCBI Taxonomy" id="1121884"/>
    <lineage>
        <taxon>Bacteria</taxon>
        <taxon>Pseudomonadati</taxon>
        <taxon>Bacteroidota</taxon>
        <taxon>Chitinophagia</taxon>
        <taxon>Chitinophagales</taxon>
        <taxon>Chitinophagaceae</taxon>
        <taxon>Flavisolibacter</taxon>
    </lineage>
</organism>
<dbReference type="InterPro" id="IPR016197">
    <property type="entry name" value="Chromo-like_dom_sf"/>
</dbReference>
<gene>
    <name evidence="3" type="ORF">SAMN02745131_00251</name>
</gene>
<dbReference type="AlphaFoldDB" id="A0A1M4SVZ0"/>
<feature type="chain" id="PRO_5013290758" evidence="1">
    <location>
        <begin position="20"/>
        <end position="194"/>
    </location>
</feature>
<evidence type="ECO:0000259" key="2">
    <source>
        <dbReference type="Pfam" id="PF11717"/>
    </source>
</evidence>
<evidence type="ECO:0000313" key="4">
    <source>
        <dbReference type="Proteomes" id="UP000184048"/>
    </source>
</evidence>
<sequence length="194" mass="21562">MKTILAACLLFLLPLFAFCQNYSKGSKVEIKWGSGWYKGSVIDTKSNQYKVSYDGYSSSWDEWVKADRLRTPGAVAKPATPVKAATLSEPVDLPVAKYHAFQSNGAGFSYQYTLILNSTTSYSINKHAGDYNYNRSTGVINFTSGPIKGFTGIYRLKNPNNPKDPPTIVIDFNGNVPVLGQINKNYIYAYLQKK</sequence>
<keyword evidence="1" id="KW-0732">Signal</keyword>
<dbReference type="EMBL" id="FQUU01000001">
    <property type="protein sequence ID" value="SHE36384.1"/>
    <property type="molecule type" value="Genomic_DNA"/>
</dbReference>
<feature type="domain" description="Tudor-knot" evidence="2">
    <location>
        <begin position="24"/>
        <end position="70"/>
    </location>
</feature>
<dbReference type="SUPFAM" id="SSF54160">
    <property type="entry name" value="Chromo domain-like"/>
    <property type="match status" value="1"/>
</dbReference>
<dbReference type="InterPro" id="IPR025995">
    <property type="entry name" value="Tudor-knot"/>
</dbReference>
<dbReference type="Gene3D" id="2.30.30.140">
    <property type="match status" value="1"/>
</dbReference>
<accession>A0A1M4SVZ0</accession>
<feature type="signal peptide" evidence="1">
    <location>
        <begin position="1"/>
        <end position="19"/>
    </location>
</feature>
<proteinExistence type="predicted"/>
<keyword evidence="4" id="KW-1185">Reference proteome</keyword>
<name>A0A1M4SVZ0_9BACT</name>
<dbReference type="OrthoDB" id="667983at2"/>
<evidence type="ECO:0000256" key="1">
    <source>
        <dbReference type="SAM" id="SignalP"/>
    </source>
</evidence>
<dbReference type="RefSeq" id="WP_072833409.1">
    <property type="nucleotide sequence ID" value="NZ_FQUU01000001.1"/>
</dbReference>